<gene>
    <name evidence="1" type="ORF">FCALED_LOCUS2206</name>
</gene>
<comment type="caution">
    <text evidence="1">The sequence shown here is derived from an EMBL/GenBank/DDBJ whole genome shotgun (WGS) entry which is preliminary data.</text>
</comment>
<accession>A0A9N8W3C5</accession>
<name>A0A9N8W3C5_9GLOM</name>
<reference evidence="1" key="1">
    <citation type="submission" date="2021-06" db="EMBL/GenBank/DDBJ databases">
        <authorList>
            <person name="Kallberg Y."/>
            <person name="Tangrot J."/>
            <person name="Rosling A."/>
        </authorList>
    </citation>
    <scope>NUCLEOTIDE SEQUENCE</scope>
    <source>
        <strain evidence="1">UK204</strain>
    </source>
</reference>
<proteinExistence type="predicted"/>
<dbReference type="OrthoDB" id="2370938at2759"/>
<organism evidence="1 2">
    <name type="scientific">Funneliformis caledonium</name>
    <dbReference type="NCBI Taxonomy" id="1117310"/>
    <lineage>
        <taxon>Eukaryota</taxon>
        <taxon>Fungi</taxon>
        <taxon>Fungi incertae sedis</taxon>
        <taxon>Mucoromycota</taxon>
        <taxon>Glomeromycotina</taxon>
        <taxon>Glomeromycetes</taxon>
        <taxon>Glomerales</taxon>
        <taxon>Glomeraceae</taxon>
        <taxon>Funneliformis</taxon>
    </lineage>
</organism>
<evidence type="ECO:0000313" key="1">
    <source>
        <dbReference type="EMBL" id="CAG8470677.1"/>
    </source>
</evidence>
<protein>
    <submittedName>
        <fullName evidence="1">12579_t:CDS:1</fullName>
    </submittedName>
</protein>
<dbReference type="AlphaFoldDB" id="A0A9N8W3C5"/>
<sequence>MRIKREWIDSSSGENLLPNLEYWRKITKPTYLSYLKHRNRTEQDIIDDEDEQSIIEEILNLSTLETEISGESFKQNREIEDDQIVAVCMRILLVNVQNRECIYSIISIGPVTKDLFESEFHCSDNMMSICQYHNEICPNDPLINLRSNSNFTKQLPSNILAIYLNDLDDKIKSLIPSNIHNF</sequence>
<dbReference type="EMBL" id="CAJVPQ010000324">
    <property type="protein sequence ID" value="CAG8470677.1"/>
    <property type="molecule type" value="Genomic_DNA"/>
</dbReference>
<keyword evidence="2" id="KW-1185">Reference proteome</keyword>
<evidence type="ECO:0000313" key="2">
    <source>
        <dbReference type="Proteomes" id="UP000789570"/>
    </source>
</evidence>
<dbReference type="Proteomes" id="UP000789570">
    <property type="component" value="Unassembled WGS sequence"/>
</dbReference>